<dbReference type="OrthoDB" id="5340906at2759"/>
<evidence type="ECO:0000313" key="3">
    <source>
        <dbReference type="Proteomes" id="UP000780801"/>
    </source>
</evidence>
<name>A0A9P6KBA9_9FUNG</name>
<keyword evidence="3" id="KW-1185">Reference proteome</keyword>
<feature type="compositionally biased region" description="Low complexity" evidence="1">
    <location>
        <begin position="21"/>
        <end position="38"/>
    </location>
</feature>
<dbReference type="AlphaFoldDB" id="A0A9P6KBA9"/>
<comment type="caution">
    <text evidence="2">The sequence shown here is derived from an EMBL/GenBank/DDBJ whole genome shotgun (WGS) entry which is preliminary data.</text>
</comment>
<sequence length="331" mass="37398">MYKTSAGELSSATPASETVLSANFRPARPSASAPSSSPRQRKSFTKKIRLSLEGRYRNLGEKWVLESGTVVEDVLYAAGSNENCAVFRNERMLTFAMFFSPIHSFMIDLDDPKIEALFSKTDWKEIISDLPPFQHYGDDADKYLDRCMDVDTKEGLKAVLETRQQDPECRIIHYCLDQWEELLISESSPFLVAAQLGETWWKENAWGVCRRLATAVKDAFIIMGEKTGHDSTERRNQDINNDDRKKIGVKVDFLWRTISSPDVDWSAGESATVWDPASMKYRYEGAFKLPRQLHDILVARTSEVGGVDSLRTEYVCGLLTGGKDICLKSPL</sequence>
<evidence type="ECO:0000256" key="1">
    <source>
        <dbReference type="SAM" id="MobiDB-lite"/>
    </source>
</evidence>
<organism evidence="2 3">
    <name type="scientific">Lunasporangiospora selenospora</name>
    <dbReference type="NCBI Taxonomy" id="979761"/>
    <lineage>
        <taxon>Eukaryota</taxon>
        <taxon>Fungi</taxon>
        <taxon>Fungi incertae sedis</taxon>
        <taxon>Mucoromycota</taxon>
        <taxon>Mortierellomycotina</taxon>
        <taxon>Mortierellomycetes</taxon>
        <taxon>Mortierellales</taxon>
        <taxon>Mortierellaceae</taxon>
        <taxon>Lunasporangiospora</taxon>
    </lineage>
</organism>
<dbReference type="Proteomes" id="UP000780801">
    <property type="component" value="Unassembled WGS sequence"/>
</dbReference>
<gene>
    <name evidence="2" type="ORF">BGW38_005576</name>
</gene>
<feature type="region of interest" description="Disordered" evidence="1">
    <location>
        <begin position="21"/>
        <end position="43"/>
    </location>
</feature>
<accession>A0A9P6KBA9</accession>
<dbReference type="EMBL" id="JAABOA010003527">
    <property type="protein sequence ID" value="KAF9578561.1"/>
    <property type="molecule type" value="Genomic_DNA"/>
</dbReference>
<reference evidence="2" key="1">
    <citation type="journal article" date="2020" name="Fungal Divers.">
        <title>Resolving the Mortierellaceae phylogeny through synthesis of multi-gene phylogenetics and phylogenomics.</title>
        <authorList>
            <person name="Vandepol N."/>
            <person name="Liber J."/>
            <person name="Desiro A."/>
            <person name="Na H."/>
            <person name="Kennedy M."/>
            <person name="Barry K."/>
            <person name="Grigoriev I.V."/>
            <person name="Miller A.N."/>
            <person name="O'Donnell K."/>
            <person name="Stajich J.E."/>
            <person name="Bonito G."/>
        </authorList>
    </citation>
    <scope>NUCLEOTIDE SEQUENCE</scope>
    <source>
        <strain evidence="2">KOD1015</strain>
    </source>
</reference>
<proteinExistence type="predicted"/>
<protein>
    <submittedName>
        <fullName evidence="2">Uncharacterized protein</fullName>
    </submittedName>
</protein>
<evidence type="ECO:0000313" key="2">
    <source>
        <dbReference type="EMBL" id="KAF9578561.1"/>
    </source>
</evidence>